<dbReference type="PATRIC" id="fig|28092.6.peg.5626"/>
<dbReference type="EMBL" id="LAQU01000050">
    <property type="protein sequence ID" value="KKB61313.1"/>
    <property type="molecule type" value="Genomic_DNA"/>
</dbReference>
<name>A0A0F5JTZ3_9BURK</name>
<keyword evidence="2" id="KW-1185">Reference proteome</keyword>
<accession>A0A0F5JTZ3</accession>
<evidence type="ECO:0008006" key="3">
    <source>
        <dbReference type="Google" id="ProtNLM"/>
    </source>
</evidence>
<protein>
    <recommendedName>
        <fullName evidence="3">N-acetyltransferase domain-containing protein</fullName>
    </recommendedName>
</protein>
<proteinExistence type="predicted"/>
<dbReference type="OrthoDB" id="8984553at2"/>
<sequence>MSRYTFSLACTEDDAQLRERMAADWIEGDIAISLRREPSYFAASRLQGSEAQVVVGRDTATGRIVAAISRSITTVFLDGQPRRVGFLSDLRIHREHRNGLLLARIFHLLRVLDQNEPLPSFALIYDDNERALASLTGARAGLPLFRPCGRQIASAIHVRRRRPALPSTAELRRARAAELPALVQFLNRHRVGYRWAPVLAVDDFLPGGRCDTLRAEDFFVAARAGQLCAVMAAWDQSTLRQVHVERYARQIAWMRPAYNAFAALRGLPMLPACGNELSYLYLSFIAIENDDLTLCAALLRHVYNALCGGRWLYALAALAENDPLLPVFSGYSATTSTVGVFEVDFRHHGSTQTPPSVTPHARIEFALT</sequence>
<evidence type="ECO:0000313" key="1">
    <source>
        <dbReference type="EMBL" id="KKB61313.1"/>
    </source>
</evidence>
<organism evidence="1 2">
    <name type="scientific">Robbsia andropogonis</name>
    <dbReference type="NCBI Taxonomy" id="28092"/>
    <lineage>
        <taxon>Bacteria</taxon>
        <taxon>Pseudomonadati</taxon>
        <taxon>Pseudomonadota</taxon>
        <taxon>Betaproteobacteria</taxon>
        <taxon>Burkholderiales</taxon>
        <taxon>Burkholderiaceae</taxon>
        <taxon>Robbsia</taxon>
    </lineage>
</organism>
<reference evidence="1 2" key="1">
    <citation type="submission" date="2015-03" db="EMBL/GenBank/DDBJ databases">
        <title>Draft Genome Sequence of Burkholderia andropogonis type strain ICMP2807, isolated from Sorghum bicolor.</title>
        <authorList>
            <person name="Lopes-Santos L."/>
            <person name="Castro D.B."/>
            <person name="Ottoboni L.M."/>
            <person name="Park D."/>
            <person name="Weirc B.S."/>
            <person name="Destefano S.A."/>
        </authorList>
    </citation>
    <scope>NUCLEOTIDE SEQUENCE [LARGE SCALE GENOMIC DNA]</scope>
    <source>
        <strain evidence="1 2">ICMP2807</strain>
    </source>
</reference>
<comment type="caution">
    <text evidence="1">The sequence shown here is derived from an EMBL/GenBank/DDBJ whole genome shotgun (WGS) entry which is preliminary data.</text>
</comment>
<evidence type="ECO:0000313" key="2">
    <source>
        <dbReference type="Proteomes" id="UP000033618"/>
    </source>
</evidence>
<dbReference type="Proteomes" id="UP000033618">
    <property type="component" value="Unassembled WGS sequence"/>
</dbReference>
<dbReference type="AlphaFoldDB" id="A0A0F5JTZ3"/>
<gene>
    <name evidence="1" type="ORF">WM40_23940</name>
</gene>
<dbReference type="RefSeq" id="WP_024905881.1">
    <property type="nucleotide sequence ID" value="NZ_CADFGU010000028.1"/>
</dbReference>